<dbReference type="SUPFAM" id="SSF103473">
    <property type="entry name" value="MFS general substrate transporter"/>
    <property type="match status" value="1"/>
</dbReference>
<evidence type="ECO:0000256" key="2">
    <source>
        <dbReference type="ARBA" id="ARBA00004434"/>
    </source>
</evidence>
<dbReference type="InterPro" id="IPR005829">
    <property type="entry name" value="Sugar_transporter_CS"/>
</dbReference>
<dbReference type="SUPFAM" id="SSF54928">
    <property type="entry name" value="RNA-binding domain, RBD"/>
    <property type="match status" value="1"/>
</dbReference>
<feature type="transmembrane region" description="Helical" evidence="18">
    <location>
        <begin position="1333"/>
        <end position="1356"/>
    </location>
</feature>
<dbReference type="Gene3D" id="1.20.1250.20">
    <property type="entry name" value="MFS general substrate transporter like domains"/>
    <property type="match status" value="1"/>
</dbReference>
<keyword evidence="6" id="KW-0813">Transport</keyword>
<dbReference type="Proteomes" id="UP000781932">
    <property type="component" value="Unassembled WGS sequence"/>
</dbReference>
<keyword evidence="8 18" id="KW-0812">Transmembrane</keyword>
<dbReference type="RefSeq" id="XP_038747149.1">
    <property type="nucleotide sequence ID" value="XM_038887542.1"/>
</dbReference>
<dbReference type="PROSITE" id="PS50102">
    <property type="entry name" value="RRM"/>
    <property type="match status" value="1"/>
</dbReference>
<evidence type="ECO:0000256" key="8">
    <source>
        <dbReference type="ARBA" id="ARBA00022692"/>
    </source>
</evidence>
<evidence type="ECO:0000256" key="10">
    <source>
        <dbReference type="ARBA" id="ARBA00022884"/>
    </source>
</evidence>
<evidence type="ECO:0000256" key="11">
    <source>
        <dbReference type="ARBA" id="ARBA00022946"/>
    </source>
</evidence>
<evidence type="ECO:0000313" key="21">
    <source>
        <dbReference type="EMBL" id="KAF9877688.1"/>
    </source>
</evidence>
<dbReference type="EMBL" id="JAATWM020000013">
    <property type="protein sequence ID" value="KAF9877688.1"/>
    <property type="molecule type" value="Genomic_DNA"/>
</dbReference>
<dbReference type="PANTHER" id="PTHR32198">
    <property type="entry name" value="MITOCHONDRIAL ESCAPE PROTEIN 2"/>
    <property type="match status" value="1"/>
</dbReference>
<dbReference type="InterPro" id="IPR018850">
    <property type="entry name" value="Mt_escape_2_C"/>
</dbReference>
<evidence type="ECO:0000256" key="17">
    <source>
        <dbReference type="SAM" id="MobiDB-lite"/>
    </source>
</evidence>
<keyword evidence="11" id="KW-0809">Transit peptide</keyword>
<dbReference type="GO" id="GO:0022857">
    <property type="term" value="F:transmembrane transporter activity"/>
    <property type="evidence" value="ECO:0007669"/>
    <property type="project" value="InterPro"/>
</dbReference>
<dbReference type="GO" id="GO:0006397">
    <property type="term" value="P:mRNA processing"/>
    <property type="evidence" value="ECO:0007669"/>
    <property type="project" value="UniProtKB-KW"/>
</dbReference>
<dbReference type="InterPro" id="IPR020846">
    <property type="entry name" value="MFS_dom"/>
</dbReference>
<evidence type="ECO:0000259" key="19">
    <source>
        <dbReference type="PROSITE" id="PS50102"/>
    </source>
</evidence>
<evidence type="ECO:0000256" key="12">
    <source>
        <dbReference type="ARBA" id="ARBA00022989"/>
    </source>
</evidence>
<comment type="caution">
    <text evidence="21">The sequence shown here is derived from an EMBL/GenBank/DDBJ whole genome shotgun (WGS) entry which is preliminary data.</text>
</comment>
<comment type="function">
    <text evidence="15">Plays a role in maintaining the mitochondrial genome and in controlling the mtDNA escape. Involved in the regulation of mtDNA nucleotide structure and number. May have a dispensable role in early maturation of pre-rRNA.</text>
</comment>
<feature type="region of interest" description="Disordered" evidence="17">
    <location>
        <begin position="606"/>
        <end position="630"/>
    </location>
</feature>
<dbReference type="PRINTS" id="PR00171">
    <property type="entry name" value="SUGRTRNSPORT"/>
</dbReference>
<evidence type="ECO:0000313" key="22">
    <source>
        <dbReference type="Proteomes" id="UP000781932"/>
    </source>
</evidence>
<dbReference type="Pfam" id="PF00083">
    <property type="entry name" value="Sugar_tr"/>
    <property type="match status" value="1"/>
</dbReference>
<feature type="transmembrane region" description="Helical" evidence="18">
    <location>
        <begin position="1362"/>
        <end position="1383"/>
    </location>
</feature>
<dbReference type="InterPro" id="IPR005828">
    <property type="entry name" value="MFS_sugar_transport-like"/>
</dbReference>
<keyword evidence="12 18" id="KW-1133">Transmembrane helix</keyword>
<keyword evidence="10 16" id="KW-0694">RNA-binding</keyword>
<evidence type="ECO:0000259" key="20">
    <source>
        <dbReference type="PROSITE" id="PS50850"/>
    </source>
</evidence>
<feature type="transmembrane region" description="Helical" evidence="18">
    <location>
        <begin position="1234"/>
        <end position="1254"/>
    </location>
</feature>
<gene>
    <name evidence="21" type="ORF">CkaCkLH20_04823</name>
</gene>
<keyword evidence="9" id="KW-0999">Mitochondrion inner membrane</keyword>
<dbReference type="InterPro" id="IPR039627">
    <property type="entry name" value="Yme2_C"/>
</dbReference>
<feature type="transmembrane region" description="Helical" evidence="18">
    <location>
        <begin position="1050"/>
        <end position="1068"/>
    </location>
</feature>
<dbReference type="CDD" id="cd12433">
    <property type="entry name" value="RRM_Yme2p_like"/>
    <property type="match status" value="1"/>
</dbReference>
<evidence type="ECO:0000256" key="13">
    <source>
        <dbReference type="ARBA" id="ARBA00023128"/>
    </source>
</evidence>
<sequence length="1464" mass="162782">MFSSRAVFRAGTAARLQRTWGPARSVPRPGVIACAATRAWKTTTTTSTGDEKSGHIATSQSESILFFDNLFPLKLTWLLRSRAWQSDTDFGDLLQRFESSSLGITDPISLVKRAIPNDLPIKVTELLPRFKDGGVYVKFSHTADVDAKEIETSLARTLEKNPIRPWFNPFRGIKAGLVKGVPWLEDLYRFPKNRVKVEFTGKDAGGEAVELSQEDLYSLFRKYGKIAEITSQPSDSKVLPKYAYVDFALVRDAIMARNCMHGFVAGEALGGGKNGTKLRLSYEQRVNPHNIWNWLSNHPRIVIPILAALLAAITVAIFDPIREFFVKAHIQHSFRLTDNKLYRWVKNQTTDIFSSFGRKKNDKAGFNAVWQHRRDLIEQIQTWLLESSDTFIVVQGPRGSGKKELVLDQALEGRKHVLVIDCKPIIEARGESGTIKRLANAVGYKPVFAFLNGMSSMIDLAVQSTTGVKAGFSETLESQVVKILHTTAEALKEVSLSGRDKDGKDAGLSEDAYLEAHPDRRAVVVIDNFLHKNESSIVYDKVAEWAAAMVQNNVAHVIFLTDDTAYSKSLSRAMPDRVFRQAALGDLSPDVAKKFVISRLEEDELDKVRERSKEAQQEAEKTPVKEEPKPDLSELDAAIGILGGRLTDLENLARRLKGSQSPQKAVEDIINQSATEIVKMYLLGGKDTVEGKKWSTEQAWYLIKALASHDALRYNEVLLSDTFASSTTPGASNGESSLEGLTNADLITVETYNGRPQTIRPGKPMYQAAFSLLLEDRVLRAKMDLALLKELAKVEAKTIEKAESELALLGNLPKQPSQTGSRIAYLLDKLEGSQVKITQSNEVAVQNIEKARRGSQATVDLNDNTEAKIKNPLLGITRDELLRDVEHFAHDKGLDEYLPLLKKGALVAQDPTGYEDIDGAEALDADEIQALRDEVLHKWRIPKILYLTIITCSIGAAVQGWDQTGSNGANLSFPTVFGIGSNSHHDTLLVGLVNSAPYIGSALIGCWLSDPLNNWVGRRGTIFFAANFCIWPVIGAAFSQTWEQLLACRLLLGIGMGAKASTVPIFAAENSPAPIRGALVMSWQMWTAFGILMGTCANLAVGKAGDIAWRLQLGSAFIPAVPLALLIYVCPESPRWYIKKNKYPNAMKSLLRLRNNPIQAARDIYYIHTQLQVEAEIIGRSNYAKRFIELFTIPRIRRATLASFTVMIAQQMCGINIIAFYSSTIFKEAGTSEFNALLASFGFGMVNFLFAWPAIWTIDTFGRRSLLLFTFPQMAWTLLAAGLCTLIPGTGGLHLGLVALFVYLFAAFYSPGEGPVPFTYSAEVFPLSHREVGMAWAVATCLFWAAVLSITFPIMLAVLGVIGSFCFYAGLNVVALVMIFFWLPETKQRTLEELDYVFAVPTRVFMRYQLTKALPYWFKRWILFRRDATLEPLYKFDLTHEDHHDDGGYDKTRVEMRDKKEGSS</sequence>
<evidence type="ECO:0000256" key="7">
    <source>
        <dbReference type="ARBA" id="ARBA00022664"/>
    </source>
</evidence>
<comment type="similarity">
    <text evidence="4">Belongs to the major facilitator superfamily. Sugar transporter (TC 2.A.1.1) family.</text>
</comment>
<feature type="transmembrane region" description="Helical" evidence="18">
    <location>
        <begin position="1294"/>
        <end position="1312"/>
    </location>
</feature>
<evidence type="ECO:0000256" key="9">
    <source>
        <dbReference type="ARBA" id="ARBA00022792"/>
    </source>
</evidence>
<evidence type="ECO:0000256" key="1">
    <source>
        <dbReference type="ARBA" id="ARBA00004141"/>
    </source>
</evidence>
<reference evidence="21" key="2">
    <citation type="submission" date="2020-11" db="EMBL/GenBank/DDBJ databases">
        <title>Whole genome sequencing of Colletotrichum sp.</title>
        <authorList>
            <person name="Li H."/>
        </authorList>
    </citation>
    <scope>NUCLEOTIDE SEQUENCE</scope>
    <source>
        <strain evidence="21">CkLH20</strain>
    </source>
</reference>
<dbReference type="PROSITE" id="PS00217">
    <property type="entry name" value="SUGAR_TRANSPORT_2"/>
    <property type="match status" value="1"/>
</dbReference>
<dbReference type="InterPro" id="IPR012677">
    <property type="entry name" value="Nucleotide-bd_a/b_plait_sf"/>
</dbReference>
<keyword evidence="13" id="KW-0496">Mitochondrion</keyword>
<dbReference type="InterPro" id="IPR036259">
    <property type="entry name" value="MFS_trans_sf"/>
</dbReference>
<feature type="transmembrane region" description="Helical" evidence="18">
    <location>
        <begin position="1020"/>
        <end position="1038"/>
    </location>
</feature>
<feature type="transmembrane region" description="Helical" evidence="18">
    <location>
        <begin position="1266"/>
        <end position="1288"/>
    </location>
</feature>
<reference evidence="21" key="1">
    <citation type="submission" date="2020-03" db="EMBL/GenBank/DDBJ databases">
        <authorList>
            <person name="He L."/>
        </authorList>
    </citation>
    <scope>NUCLEOTIDE SEQUENCE</scope>
    <source>
        <strain evidence="21">CkLH20</strain>
    </source>
</reference>
<dbReference type="PROSITE" id="PS50850">
    <property type="entry name" value="MFS"/>
    <property type="match status" value="1"/>
</dbReference>
<dbReference type="NCBIfam" id="TIGR00879">
    <property type="entry name" value="SP"/>
    <property type="match status" value="1"/>
</dbReference>
<keyword evidence="7" id="KW-0507">mRNA processing</keyword>
<dbReference type="InterPro" id="IPR034260">
    <property type="entry name" value="Yme2_RRM"/>
</dbReference>
<evidence type="ECO:0000256" key="18">
    <source>
        <dbReference type="SAM" id="Phobius"/>
    </source>
</evidence>
<comment type="similarity">
    <text evidence="3">Belongs to the YME2 family.</text>
</comment>
<dbReference type="OrthoDB" id="10267654at2759"/>
<dbReference type="SUPFAM" id="SSF52540">
    <property type="entry name" value="P-loop containing nucleoside triphosphate hydrolases"/>
    <property type="match status" value="1"/>
</dbReference>
<dbReference type="GO" id="GO:0005743">
    <property type="term" value="C:mitochondrial inner membrane"/>
    <property type="evidence" value="ECO:0007669"/>
    <property type="project" value="UniProtKB-SubCell"/>
</dbReference>
<comment type="subcellular location">
    <subcellularLocation>
        <location evidence="1">Membrane</location>
        <topology evidence="1">Multi-pass membrane protein</topology>
    </subcellularLocation>
    <subcellularLocation>
        <location evidence="2">Mitochondrion inner membrane</location>
        <topology evidence="2">Single-pass membrane protein</topology>
    </subcellularLocation>
</comment>
<evidence type="ECO:0000256" key="14">
    <source>
        <dbReference type="ARBA" id="ARBA00023136"/>
    </source>
</evidence>
<dbReference type="GO" id="GO:0003723">
    <property type="term" value="F:RNA binding"/>
    <property type="evidence" value="ECO:0007669"/>
    <property type="project" value="UniProtKB-UniRule"/>
</dbReference>
<feature type="transmembrane region" description="Helical" evidence="18">
    <location>
        <begin position="1201"/>
        <end position="1222"/>
    </location>
</feature>
<evidence type="ECO:0000256" key="5">
    <source>
        <dbReference type="ARBA" id="ARBA00020222"/>
    </source>
</evidence>
<feature type="transmembrane region" description="Helical" evidence="18">
    <location>
        <begin position="1080"/>
        <end position="1101"/>
    </location>
</feature>
<dbReference type="FunFam" id="1.20.1250.20:FF:000100">
    <property type="entry name" value="MFS sugar transporter, putative"/>
    <property type="match status" value="1"/>
</dbReference>
<keyword evidence="22" id="KW-1185">Reference proteome</keyword>
<dbReference type="GeneID" id="62160616"/>
<evidence type="ECO:0000256" key="16">
    <source>
        <dbReference type="PROSITE-ProRule" id="PRU00176"/>
    </source>
</evidence>
<dbReference type="InterPro" id="IPR027417">
    <property type="entry name" value="P-loop_NTPase"/>
</dbReference>
<dbReference type="PANTHER" id="PTHR32198:SF2">
    <property type="entry name" value="MITOCHONDRIAL ESCAPE PROTEIN 2"/>
    <property type="match status" value="1"/>
</dbReference>
<evidence type="ECO:0000256" key="4">
    <source>
        <dbReference type="ARBA" id="ARBA00010992"/>
    </source>
</evidence>
<feature type="transmembrane region" description="Helical" evidence="18">
    <location>
        <begin position="1107"/>
        <end position="1130"/>
    </location>
</feature>
<name>A0A9P6I5J5_9PEZI</name>
<dbReference type="InterPro" id="IPR035979">
    <property type="entry name" value="RBD_domain_sf"/>
</dbReference>
<feature type="domain" description="RRM" evidence="19">
    <location>
        <begin position="193"/>
        <end position="285"/>
    </location>
</feature>
<evidence type="ECO:0000256" key="6">
    <source>
        <dbReference type="ARBA" id="ARBA00022448"/>
    </source>
</evidence>
<proteinExistence type="inferred from homology"/>
<keyword evidence="14 18" id="KW-0472">Membrane</keyword>
<dbReference type="InterPro" id="IPR000504">
    <property type="entry name" value="RRM_dom"/>
</dbReference>
<evidence type="ECO:0000256" key="3">
    <source>
        <dbReference type="ARBA" id="ARBA00010320"/>
    </source>
</evidence>
<dbReference type="FunFam" id="3.30.70.330:FF:000959">
    <property type="entry name" value="Mitochondrial escape protein 2"/>
    <property type="match status" value="1"/>
</dbReference>
<feature type="domain" description="Major facilitator superfamily (MFS) profile" evidence="20">
    <location>
        <begin position="948"/>
        <end position="1387"/>
    </location>
</feature>
<dbReference type="Pfam" id="PF10443">
    <property type="entry name" value="RNA12"/>
    <property type="match status" value="1"/>
</dbReference>
<accession>A0A9P6I5J5</accession>
<organism evidence="21 22">
    <name type="scientific">Colletotrichum karsti</name>
    <dbReference type="NCBI Taxonomy" id="1095194"/>
    <lineage>
        <taxon>Eukaryota</taxon>
        <taxon>Fungi</taxon>
        <taxon>Dikarya</taxon>
        <taxon>Ascomycota</taxon>
        <taxon>Pezizomycotina</taxon>
        <taxon>Sordariomycetes</taxon>
        <taxon>Hypocreomycetidae</taxon>
        <taxon>Glomerellales</taxon>
        <taxon>Glomerellaceae</taxon>
        <taxon>Colletotrichum</taxon>
        <taxon>Colletotrichum boninense species complex</taxon>
    </lineage>
</organism>
<dbReference type="InterPro" id="IPR003663">
    <property type="entry name" value="Sugar/inositol_transpt"/>
</dbReference>
<evidence type="ECO:0000256" key="15">
    <source>
        <dbReference type="ARBA" id="ARBA00025276"/>
    </source>
</evidence>
<dbReference type="Pfam" id="PF00076">
    <property type="entry name" value="RRM_1"/>
    <property type="match status" value="1"/>
</dbReference>
<protein>
    <recommendedName>
        <fullName evidence="5">Mitochondrial escape protein 2</fullName>
    </recommendedName>
</protein>
<dbReference type="Gene3D" id="3.30.70.330">
    <property type="match status" value="1"/>
</dbReference>